<dbReference type="PANTHER" id="PTHR11670">
    <property type="entry name" value="ACONITASE/IRON-RESPONSIVE ELEMENT FAMILY MEMBER"/>
    <property type="match status" value="1"/>
</dbReference>
<dbReference type="NCBIfam" id="NF009520">
    <property type="entry name" value="PRK12881.1"/>
    <property type="match status" value="1"/>
</dbReference>
<feature type="domain" description="Aconitase A/isopropylmalate dehydratase small subunit swivel" evidence="10">
    <location>
        <begin position="685"/>
        <end position="812"/>
    </location>
</feature>
<sequence length="888" mass="96041">MHYIETQAAVHPQCSFLEKTLMSRYPLPSQAVDLFRVVDAAVSIDAAQFSRMPYCVRVFAENIVRRQPAAEAAPYLAALAARRHDVDFPYYPARVVLQDLLGTPALVDLAGMRDAVAEAGGDPGTVNPVVPTHLVVDHSLNVEVAGTDRQAMAKNMEIENRKNAERFEFLAWCKQAFSNLDVLMPGNGILHQVNIEHLSPVIQVQDGVAFPDTLVGTDSHTTMINALGVLGWGVGGIEAESVMLGRAVWLRLPTVVGVELKGLRQPGITATDLVLAITEFLRKQKVVGTIIEFYGEGARAMTLSDRATISNMTPEFGATAALFAIDDKTLEFLRLTGRTETQISLTESYAKTQGLWADAFGNAEYDRVLSFDLSSVGRAIAGPANPHDRVPLSSLISKGIARPAETAAATPDATAPVKLDDGAIVIAAITSCTNTSNPRNMIAAGLVARRAVELGLERKPWVKTSLAPGSKPVERYLREAKLMEPLEALGFGIIGFGCTSCNGMSGPLPKEIEADIVGRDVHAVAVLSGNRNFNGRIHPRVKEAFLASPPLVVAYAIAGTIHVDIENGVLGTDKTGAPVYLKDLWPEDEEIDALLKASMHGGQYLEIYTEMFRKSERLEGEAAVPARFPWREDSNYIRRPPYWQASLTSAATFADMRAIGVFGDNVTTDDLSPSGAILPESAAGEYLIRHGVQPAEFNSYGTRRGDHLVAIRATFANNRLHNEMAAGKEGSLTRLEPEGRIMRLFDAAELYVSRGQELIVIAGKNYGSGSSRDWAAKGVRLIGVRTVVCENFERIHRSNLVGMGVLPLEFSEGCDRTTLQLDGSEIYAVEGVGGKVSPGMTLSLQVTRKNGEVLAVPVKCRIDTEEEAEIFNAGGLLPRISSEMLEAA</sequence>
<evidence type="ECO:0000256" key="8">
    <source>
        <dbReference type="RuleBase" id="RU361275"/>
    </source>
</evidence>
<evidence type="ECO:0000256" key="7">
    <source>
        <dbReference type="ARBA" id="ARBA00023501"/>
    </source>
</evidence>
<dbReference type="Pfam" id="PF00694">
    <property type="entry name" value="Aconitase_C"/>
    <property type="match status" value="1"/>
</dbReference>
<dbReference type="Pfam" id="PF00330">
    <property type="entry name" value="Aconitase"/>
    <property type="match status" value="1"/>
</dbReference>
<dbReference type="EC" id="4.2.1.3" evidence="3 8"/>
<dbReference type="GO" id="GO:0016829">
    <property type="term" value="F:lyase activity"/>
    <property type="evidence" value="ECO:0007669"/>
    <property type="project" value="UniProtKB-KW"/>
</dbReference>
<dbReference type="Gene3D" id="3.30.499.10">
    <property type="entry name" value="Aconitase, domain 3"/>
    <property type="match status" value="2"/>
</dbReference>
<feature type="domain" description="Aconitase/3-isopropylmalate dehydratase large subunit alpha/beta/alpha" evidence="9">
    <location>
        <begin position="85"/>
        <end position="559"/>
    </location>
</feature>
<keyword evidence="8" id="KW-0004">4Fe-4S</keyword>
<dbReference type="InterPro" id="IPR000573">
    <property type="entry name" value="AconitaseA/IPMdHydase_ssu_swvl"/>
</dbReference>
<evidence type="ECO:0000259" key="9">
    <source>
        <dbReference type="Pfam" id="PF00330"/>
    </source>
</evidence>
<evidence type="ECO:0000256" key="4">
    <source>
        <dbReference type="ARBA" id="ARBA00022723"/>
    </source>
</evidence>
<organism evidence="11 12">
    <name type="scientific">Caballeronia udeis</name>
    <dbReference type="NCBI Taxonomy" id="1232866"/>
    <lineage>
        <taxon>Bacteria</taxon>
        <taxon>Pseudomonadati</taxon>
        <taxon>Pseudomonadota</taxon>
        <taxon>Betaproteobacteria</taxon>
        <taxon>Burkholderiales</taxon>
        <taxon>Burkholderiaceae</taxon>
        <taxon>Caballeronia</taxon>
    </lineage>
</organism>
<dbReference type="NCBIfam" id="TIGR01341">
    <property type="entry name" value="aconitase_1"/>
    <property type="match status" value="1"/>
</dbReference>
<evidence type="ECO:0000256" key="5">
    <source>
        <dbReference type="ARBA" id="ARBA00023004"/>
    </source>
</evidence>
<dbReference type="PRINTS" id="PR00415">
    <property type="entry name" value="ACONITASE"/>
</dbReference>
<keyword evidence="4" id="KW-0479">Metal-binding</keyword>
<evidence type="ECO:0000256" key="3">
    <source>
        <dbReference type="ARBA" id="ARBA00012926"/>
    </source>
</evidence>
<dbReference type="Gene3D" id="6.10.190.10">
    <property type="match status" value="1"/>
</dbReference>
<proteinExistence type="inferred from homology"/>
<comment type="caution">
    <text evidence="11">The sequence shown here is derived from an EMBL/GenBank/DDBJ whole genome shotgun (WGS) entry which is preliminary data.</text>
</comment>
<evidence type="ECO:0000259" key="10">
    <source>
        <dbReference type="Pfam" id="PF00694"/>
    </source>
</evidence>
<keyword evidence="5 8" id="KW-0408">Iron</keyword>
<evidence type="ECO:0000256" key="6">
    <source>
        <dbReference type="ARBA" id="ARBA00023014"/>
    </source>
</evidence>
<dbReference type="EMBL" id="JBIYDN010000029">
    <property type="protein sequence ID" value="MFK4446833.1"/>
    <property type="molecule type" value="Genomic_DNA"/>
</dbReference>
<dbReference type="Gene3D" id="3.20.19.10">
    <property type="entry name" value="Aconitase, domain 4"/>
    <property type="match status" value="1"/>
</dbReference>
<dbReference type="Proteomes" id="UP001620514">
    <property type="component" value="Unassembled WGS sequence"/>
</dbReference>
<dbReference type="SUPFAM" id="SSF52016">
    <property type="entry name" value="LeuD/IlvD-like"/>
    <property type="match status" value="1"/>
</dbReference>
<name>A0ABW8MSZ4_9BURK</name>
<dbReference type="InterPro" id="IPR036008">
    <property type="entry name" value="Aconitase_4Fe-4S_dom"/>
</dbReference>
<comment type="cofactor">
    <cofactor evidence="1">
        <name>[4Fe-4S] cluster</name>
        <dbReference type="ChEBI" id="CHEBI:49883"/>
    </cofactor>
</comment>
<dbReference type="SUPFAM" id="SSF53732">
    <property type="entry name" value="Aconitase iron-sulfur domain"/>
    <property type="match status" value="1"/>
</dbReference>
<dbReference type="InterPro" id="IPR015931">
    <property type="entry name" value="Acnase/IPM_dHydase_lsu_aba_1/3"/>
</dbReference>
<dbReference type="InterPro" id="IPR015928">
    <property type="entry name" value="Aconitase/3IPM_dehydase_swvl"/>
</dbReference>
<evidence type="ECO:0000256" key="1">
    <source>
        <dbReference type="ARBA" id="ARBA00001966"/>
    </source>
</evidence>
<keyword evidence="8 11" id="KW-0456">Lyase</keyword>
<keyword evidence="6 8" id="KW-0411">Iron-sulfur</keyword>
<evidence type="ECO:0000313" key="12">
    <source>
        <dbReference type="Proteomes" id="UP001620514"/>
    </source>
</evidence>
<accession>A0ABW8MSZ4</accession>
<dbReference type="InterPro" id="IPR006249">
    <property type="entry name" value="Aconitase/IRP2"/>
</dbReference>
<reference evidence="11 12" key="1">
    <citation type="submission" date="2024-11" db="EMBL/GenBank/DDBJ databases">
        <title>Using genomics to understand microbial adaptation to soil warming.</title>
        <authorList>
            <person name="Deangelis K.M. PhD."/>
        </authorList>
    </citation>
    <scope>NUCLEOTIDE SEQUENCE [LARGE SCALE GENOMIC DNA]</scope>
    <source>
        <strain evidence="11 12">GAS97</strain>
    </source>
</reference>
<evidence type="ECO:0000313" key="11">
    <source>
        <dbReference type="EMBL" id="MFK4446833.1"/>
    </source>
</evidence>
<keyword evidence="12" id="KW-1185">Reference proteome</keyword>
<gene>
    <name evidence="11" type="ORF">ABH943_006865</name>
</gene>
<evidence type="ECO:0000256" key="2">
    <source>
        <dbReference type="ARBA" id="ARBA00007185"/>
    </source>
</evidence>
<dbReference type="NCBIfam" id="NF006757">
    <property type="entry name" value="PRK09277.1"/>
    <property type="match status" value="1"/>
</dbReference>
<protein>
    <recommendedName>
        <fullName evidence="3 8">Aconitate hydratase</fullName>
        <shortName evidence="8">Aconitase</shortName>
        <ecNumber evidence="3 8">4.2.1.3</ecNumber>
    </recommendedName>
</protein>
<comment type="function">
    <text evidence="8">Catalyzes the isomerization of citrate to isocitrate via cis-aconitate.</text>
</comment>
<dbReference type="InterPro" id="IPR001030">
    <property type="entry name" value="Acoase/IPM_deHydtase_lsu_aba"/>
</dbReference>
<comment type="similarity">
    <text evidence="2 8">Belongs to the aconitase/IPM isomerase family.</text>
</comment>
<comment type="catalytic activity">
    <reaction evidence="7 8">
        <text>citrate = D-threo-isocitrate</text>
        <dbReference type="Rhea" id="RHEA:10336"/>
        <dbReference type="ChEBI" id="CHEBI:15562"/>
        <dbReference type="ChEBI" id="CHEBI:16947"/>
        <dbReference type="EC" id="4.2.1.3"/>
    </reaction>
</comment>